<evidence type="ECO:0000313" key="2">
    <source>
        <dbReference type="Proteomes" id="UP001497535"/>
    </source>
</evidence>
<sequence>MKLGRILIILLVNAIFWSLINSVKNNKNQNELARVGETSKDNDGAESSVNPQIRMLKPKPKITKNGTTNGEKDEKRLNINKYMRIYYQNNKEKKLESVRKYYQKNKEKKREYNQKYRENNREMMRESGRKYREINKEKKREKERKYRENNREKIREFDRKYRENNRERRREAVRKYREKRKNKKENLKYPQVLGNVHYENNGEGGTSNPQNDDVRNKGKMPIVYEERIRSEERSSSNQEDEETEAYVNEQNKQVVEEPNKIPKNCMNQINLNEYPFDLNEKPEDNHEYGC</sequence>
<accession>A0ACB0YE44</accession>
<dbReference type="EMBL" id="CAVMJV010000010">
    <property type="protein sequence ID" value="CAK5042963.1"/>
    <property type="molecule type" value="Genomic_DNA"/>
</dbReference>
<proteinExistence type="predicted"/>
<comment type="caution">
    <text evidence="1">The sequence shown here is derived from an EMBL/GenBank/DDBJ whole genome shotgun (WGS) entry which is preliminary data.</text>
</comment>
<protein>
    <submittedName>
        <fullName evidence="1">Uncharacterized protein</fullName>
    </submittedName>
</protein>
<organism evidence="1 2">
    <name type="scientific">Meloidogyne enterolobii</name>
    <name type="common">Root-knot nematode worm</name>
    <name type="synonym">Meloidogyne mayaguensis</name>
    <dbReference type="NCBI Taxonomy" id="390850"/>
    <lineage>
        <taxon>Eukaryota</taxon>
        <taxon>Metazoa</taxon>
        <taxon>Ecdysozoa</taxon>
        <taxon>Nematoda</taxon>
        <taxon>Chromadorea</taxon>
        <taxon>Rhabditida</taxon>
        <taxon>Tylenchina</taxon>
        <taxon>Tylenchomorpha</taxon>
        <taxon>Tylenchoidea</taxon>
        <taxon>Meloidogynidae</taxon>
        <taxon>Meloidogyninae</taxon>
        <taxon>Meloidogyne</taxon>
    </lineage>
</organism>
<reference evidence="1" key="1">
    <citation type="submission" date="2023-11" db="EMBL/GenBank/DDBJ databases">
        <authorList>
            <person name="Poullet M."/>
        </authorList>
    </citation>
    <scope>NUCLEOTIDE SEQUENCE</scope>
    <source>
        <strain evidence="1">E1834</strain>
    </source>
</reference>
<name>A0ACB0YE44_MELEN</name>
<keyword evidence="2" id="KW-1185">Reference proteome</keyword>
<dbReference type="Proteomes" id="UP001497535">
    <property type="component" value="Unassembled WGS sequence"/>
</dbReference>
<gene>
    <name evidence="1" type="ORF">MENTE1834_LOCUS11012</name>
</gene>
<evidence type="ECO:0000313" key="1">
    <source>
        <dbReference type="EMBL" id="CAK5042963.1"/>
    </source>
</evidence>